<name>A0A2Z7CVN3_9LAMI</name>
<evidence type="ECO:0000256" key="1">
    <source>
        <dbReference type="SAM" id="MobiDB-lite"/>
    </source>
</evidence>
<dbReference type="Proteomes" id="UP000250235">
    <property type="component" value="Unassembled WGS sequence"/>
</dbReference>
<evidence type="ECO:0000313" key="3">
    <source>
        <dbReference type="Proteomes" id="UP000250235"/>
    </source>
</evidence>
<evidence type="ECO:0000313" key="2">
    <source>
        <dbReference type="EMBL" id="KZV50047.1"/>
    </source>
</evidence>
<sequence length="304" mass="33917">MEETATRAATAAVNHFVASRQYRTTSSSNLFTRDTGREKKRRINDTSTSNRDIPKKNTTRNEDEGDSSLRRTSPVKAISKSRIPDNEPVSPSQLGGRHSNPIVTTPMIVLDFSGTTHQSASHNVAFNQVINQSFNQAQDISPGMANLKPSLTGHNNSARRTLTHKLTLTEERSGKISQKASNEQALRVSSNPRFQSPNWYQSVEKLKRSSAPPIESIPLYFLLNDDVTADRGTLTHKLTLTEERSGKDFTESVERTGSSRFLKSTVPVSKLVSIGRETQEEFSATNYHSKQRRDMAAIDERVLQ</sequence>
<dbReference type="AlphaFoldDB" id="A0A2Z7CVN3"/>
<proteinExistence type="predicted"/>
<dbReference type="EMBL" id="KQ992565">
    <property type="protein sequence ID" value="KZV50047.1"/>
    <property type="molecule type" value="Genomic_DNA"/>
</dbReference>
<protein>
    <submittedName>
        <fullName evidence="2">Uncharacterized protein</fullName>
    </submittedName>
</protein>
<organism evidence="2 3">
    <name type="scientific">Dorcoceras hygrometricum</name>
    <dbReference type="NCBI Taxonomy" id="472368"/>
    <lineage>
        <taxon>Eukaryota</taxon>
        <taxon>Viridiplantae</taxon>
        <taxon>Streptophyta</taxon>
        <taxon>Embryophyta</taxon>
        <taxon>Tracheophyta</taxon>
        <taxon>Spermatophyta</taxon>
        <taxon>Magnoliopsida</taxon>
        <taxon>eudicotyledons</taxon>
        <taxon>Gunneridae</taxon>
        <taxon>Pentapetalae</taxon>
        <taxon>asterids</taxon>
        <taxon>lamiids</taxon>
        <taxon>Lamiales</taxon>
        <taxon>Gesneriaceae</taxon>
        <taxon>Didymocarpoideae</taxon>
        <taxon>Trichosporeae</taxon>
        <taxon>Loxocarpinae</taxon>
        <taxon>Dorcoceras</taxon>
    </lineage>
</organism>
<gene>
    <name evidence="2" type="ORF">F511_34063</name>
</gene>
<reference evidence="2 3" key="1">
    <citation type="journal article" date="2015" name="Proc. Natl. Acad. Sci. U.S.A.">
        <title>The resurrection genome of Boea hygrometrica: A blueprint for survival of dehydration.</title>
        <authorList>
            <person name="Xiao L."/>
            <person name="Yang G."/>
            <person name="Zhang L."/>
            <person name="Yang X."/>
            <person name="Zhao S."/>
            <person name="Ji Z."/>
            <person name="Zhou Q."/>
            <person name="Hu M."/>
            <person name="Wang Y."/>
            <person name="Chen M."/>
            <person name="Xu Y."/>
            <person name="Jin H."/>
            <person name="Xiao X."/>
            <person name="Hu G."/>
            <person name="Bao F."/>
            <person name="Hu Y."/>
            <person name="Wan P."/>
            <person name="Li L."/>
            <person name="Deng X."/>
            <person name="Kuang T."/>
            <person name="Xiang C."/>
            <person name="Zhu J.K."/>
            <person name="Oliver M.J."/>
            <person name="He Y."/>
        </authorList>
    </citation>
    <scope>NUCLEOTIDE SEQUENCE [LARGE SCALE GENOMIC DNA]</scope>
    <source>
        <strain evidence="3">cv. XS01</strain>
    </source>
</reference>
<feature type="compositionally biased region" description="Basic and acidic residues" evidence="1">
    <location>
        <begin position="52"/>
        <end position="62"/>
    </location>
</feature>
<feature type="region of interest" description="Disordered" evidence="1">
    <location>
        <begin position="20"/>
        <end position="100"/>
    </location>
</feature>
<accession>A0A2Z7CVN3</accession>
<keyword evidence="3" id="KW-1185">Reference proteome</keyword>
<feature type="compositionally biased region" description="Polar residues" evidence="1">
    <location>
        <begin position="21"/>
        <end position="32"/>
    </location>
</feature>